<sequence>MPDPLSWLDPEWLDPESFKIQESQKCASKSEEEAALQEEARVLDLLNEQTEKEMKNMPYHVVYEWRCAQKEAEERERVSRWTKERERMETVLLFHVHQPTIYDDKLRTLVTRRKNFQTSPTFKCLQVRLKYLILFLIIRTGVEVQVPSFKAFCYNSKIFLKVVGLEDVDDEDEIPDLMPPVAEESLISVRCPRCSRRVVKSKL</sequence>
<gene>
    <name evidence="1" type="ORF">R3P38DRAFT_3229633</name>
</gene>
<dbReference type="Proteomes" id="UP001362999">
    <property type="component" value="Unassembled WGS sequence"/>
</dbReference>
<reference evidence="1 2" key="1">
    <citation type="journal article" date="2024" name="J Genomics">
        <title>Draft genome sequencing and assembly of Favolaschia claudopus CIRM-BRFM 2984 isolated from oak limbs.</title>
        <authorList>
            <person name="Navarro D."/>
            <person name="Drula E."/>
            <person name="Chaduli D."/>
            <person name="Cazenave R."/>
            <person name="Ahrendt S."/>
            <person name="Wang J."/>
            <person name="Lipzen A."/>
            <person name="Daum C."/>
            <person name="Barry K."/>
            <person name="Grigoriev I.V."/>
            <person name="Favel A."/>
            <person name="Rosso M.N."/>
            <person name="Martin F."/>
        </authorList>
    </citation>
    <scope>NUCLEOTIDE SEQUENCE [LARGE SCALE GENOMIC DNA]</scope>
    <source>
        <strain evidence="1 2">CIRM-BRFM 2984</strain>
    </source>
</reference>
<protein>
    <submittedName>
        <fullName evidence="1">Uncharacterized protein</fullName>
    </submittedName>
</protein>
<keyword evidence="2" id="KW-1185">Reference proteome</keyword>
<comment type="caution">
    <text evidence="1">The sequence shown here is derived from an EMBL/GenBank/DDBJ whole genome shotgun (WGS) entry which is preliminary data.</text>
</comment>
<accession>A0AAV9ZPG3</accession>
<dbReference type="AlphaFoldDB" id="A0AAV9ZPG3"/>
<evidence type="ECO:0000313" key="1">
    <source>
        <dbReference type="EMBL" id="KAK6988083.1"/>
    </source>
</evidence>
<proteinExistence type="predicted"/>
<evidence type="ECO:0000313" key="2">
    <source>
        <dbReference type="Proteomes" id="UP001362999"/>
    </source>
</evidence>
<name>A0AAV9ZPG3_9AGAR</name>
<organism evidence="1 2">
    <name type="scientific">Favolaschia claudopus</name>
    <dbReference type="NCBI Taxonomy" id="2862362"/>
    <lineage>
        <taxon>Eukaryota</taxon>
        <taxon>Fungi</taxon>
        <taxon>Dikarya</taxon>
        <taxon>Basidiomycota</taxon>
        <taxon>Agaricomycotina</taxon>
        <taxon>Agaricomycetes</taxon>
        <taxon>Agaricomycetidae</taxon>
        <taxon>Agaricales</taxon>
        <taxon>Marasmiineae</taxon>
        <taxon>Mycenaceae</taxon>
        <taxon>Favolaschia</taxon>
    </lineage>
</organism>
<dbReference type="EMBL" id="JAWWNJ010000126">
    <property type="protein sequence ID" value="KAK6988083.1"/>
    <property type="molecule type" value="Genomic_DNA"/>
</dbReference>